<dbReference type="Proteomes" id="UP001300383">
    <property type="component" value="Unassembled WGS sequence"/>
</dbReference>
<comment type="caution">
    <text evidence="2">The sequence shown here is derived from an EMBL/GenBank/DDBJ whole genome shotgun (WGS) entry which is preliminary data.</text>
</comment>
<keyword evidence="3" id="KW-1185">Reference proteome</keyword>
<keyword evidence="1" id="KW-0732">Signal</keyword>
<reference evidence="2 3" key="1">
    <citation type="submission" date="2023-05" db="EMBL/GenBank/DDBJ databases">
        <title>[ruminococcus] sp. nov., isolated from a pig farm feces dump.</title>
        <authorList>
            <person name="Chang Y.-H."/>
        </authorList>
    </citation>
    <scope>NUCLEOTIDE SEQUENCE [LARGE SCALE GENOMIC DNA]</scope>
    <source>
        <strain evidence="2 3">YH-rum2234</strain>
    </source>
</reference>
<evidence type="ECO:0000313" key="2">
    <source>
        <dbReference type="EMBL" id="MDI9241529.1"/>
    </source>
</evidence>
<protein>
    <submittedName>
        <fullName evidence="2">Uncharacterized protein</fullName>
    </submittedName>
</protein>
<proteinExistence type="predicted"/>
<gene>
    <name evidence="2" type="ORF">QJ036_03425</name>
</gene>
<sequence length="85" mass="9225">MCCSRTKKWIIGMLLLAAVAAVAAGCLMNKRDTLQESRGTLVKAVKNGGEMVCDRLKDGGEMVREGLEDGREFLCGKLKQAAEHL</sequence>
<dbReference type="RefSeq" id="WP_283230037.1">
    <property type="nucleotide sequence ID" value="NZ_JASGBQ010000003.1"/>
</dbReference>
<accession>A0AAP4B869</accession>
<feature type="signal peptide" evidence="1">
    <location>
        <begin position="1"/>
        <end position="23"/>
    </location>
</feature>
<feature type="chain" id="PRO_5042870845" evidence="1">
    <location>
        <begin position="24"/>
        <end position="85"/>
    </location>
</feature>
<dbReference type="EMBL" id="JASGBQ010000003">
    <property type="protein sequence ID" value="MDI9241529.1"/>
    <property type="molecule type" value="Genomic_DNA"/>
</dbReference>
<organism evidence="2 3">
    <name type="scientific">Fusibacillus kribbianus</name>
    <dbReference type="NCBI Taxonomy" id="3044208"/>
    <lineage>
        <taxon>Bacteria</taxon>
        <taxon>Bacillati</taxon>
        <taxon>Bacillota</taxon>
        <taxon>Clostridia</taxon>
        <taxon>Lachnospirales</taxon>
        <taxon>Lachnospiraceae</taxon>
        <taxon>Fusibacillus</taxon>
    </lineage>
</organism>
<evidence type="ECO:0000313" key="3">
    <source>
        <dbReference type="Proteomes" id="UP001300383"/>
    </source>
</evidence>
<evidence type="ECO:0000256" key="1">
    <source>
        <dbReference type="SAM" id="SignalP"/>
    </source>
</evidence>
<dbReference type="PROSITE" id="PS51257">
    <property type="entry name" value="PROKAR_LIPOPROTEIN"/>
    <property type="match status" value="1"/>
</dbReference>
<name>A0AAP4B869_9FIRM</name>
<dbReference type="AlphaFoldDB" id="A0AAP4B869"/>